<dbReference type="OrthoDB" id="4335759at2"/>
<dbReference type="KEGG" id="sgd:ELQ87_09595"/>
<evidence type="ECO:0000313" key="4">
    <source>
        <dbReference type="Proteomes" id="UP000501753"/>
    </source>
</evidence>
<dbReference type="AlphaFoldDB" id="A0A3Q9KRN9"/>
<proteinExistence type="predicted"/>
<dbReference type="EMBL" id="CP029078">
    <property type="protein sequence ID" value="QCN88634.1"/>
    <property type="molecule type" value="Genomic_DNA"/>
</dbReference>
<dbReference type="Proteomes" id="UP000271291">
    <property type="component" value="Chromosome"/>
</dbReference>
<evidence type="ECO:0000313" key="1">
    <source>
        <dbReference type="EMBL" id="AZS84509.1"/>
    </source>
</evidence>
<reference evidence="1 3" key="2">
    <citation type="submission" date="2018-12" db="EMBL/GenBank/DDBJ databases">
        <title>Streptomyces griseoviridis F1-27 complete genome.</title>
        <authorList>
            <person name="Mariita R.M."/>
            <person name="Sello J.K."/>
        </authorList>
    </citation>
    <scope>NUCLEOTIDE SEQUENCE [LARGE SCALE GENOMIC DNA]</scope>
    <source>
        <strain evidence="1 3">F1-27</strain>
    </source>
</reference>
<name>A0A3Q9KRN9_STRGD</name>
<evidence type="ECO:0000313" key="2">
    <source>
        <dbReference type="EMBL" id="QCN88634.1"/>
    </source>
</evidence>
<accession>A0A3Q9KRN9</accession>
<protein>
    <submittedName>
        <fullName evidence="1">Uncharacterized protein</fullName>
    </submittedName>
</protein>
<sequence length="237" mass="24930">MLKAQNLTATALLRLTALDNSMYTNIAGSRAGLELLASVVSASSLAGNDIANALFANPYEGAQFSGYVADDDAVRTARHAEAIPRMTRHLDDAAHQLDRSATGCHYLAHGITEDLASRQDHTAASAQQTTGLALTAAQYDALKSLLEGGRLHESSQRGLGVTRVATDDGTRVSIATYRALAKRGLVTADTSTSLYHGQKITVTEDGHRALTQPRHRAALTTAAATAPKAAVAQGARR</sequence>
<evidence type="ECO:0000313" key="3">
    <source>
        <dbReference type="Proteomes" id="UP000271291"/>
    </source>
</evidence>
<keyword evidence="4" id="KW-1185">Reference proteome</keyword>
<dbReference type="Proteomes" id="UP000501753">
    <property type="component" value="Chromosome"/>
</dbReference>
<organism evidence="1 3">
    <name type="scientific">Streptomyces griseoviridis</name>
    <dbReference type="NCBI Taxonomy" id="45398"/>
    <lineage>
        <taxon>Bacteria</taxon>
        <taxon>Bacillati</taxon>
        <taxon>Actinomycetota</taxon>
        <taxon>Actinomycetes</taxon>
        <taxon>Kitasatosporales</taxon>
        <taxon>Streptomycetaceae</taxon>
        <taxon>Streptomyces</taxon>
    </lineage>
</organism>
<gene>
    <name evidence="2" type="ORF">DDJ31_29720</name>
    <name evidence="1" type="ORF">ELQ87_09595</name>
</gene>
<reference evidence="2 4" key="1">
    <citation type="submission" date="2018-04" db="EMBL/GenBank/DDBJ databases">
        <title>Complete genome sequences of Streptomyces griseoviridis K61 and characterization of antagonistic properties of biological control agents.</title>
        <authorList>
            <person name="Mariita R.M."/>
            <person name="Sello J.K."/>
        </authorList>
    </citation>
    <scope>NUCLEOTIDE SEQUENCE [LARGE SCALE GENOMIC DNA]</scope>
    <source>
        <strain evidence="2 4">K61</strain>
    </source>
</reference>
<dbReference type="EMBL" id="CP034687">
    <property type="protein sequence ID" value="AZS84509.1"/>
    <property type="molecule type" value="Genomic_DNA"/>
</dbReference>